<keyword evidence="2" id="KW-1185">Reference proteome</keyword>
<reference evidence="1 2" key="1">
    <citation type="journal article" date="2024" name="BMC Biol.">
        <title>Comparative genomics of Ascetosporea gives new insight into the evolutionary basis for animal parasitism in Rhizaria.</title>
        <authorList>
            <person name="Hiltunen Thoren M."/>
            <person name="Onut-Brannstrom I."/>
            <person name="Alfjorden A."/>
            <person name="Peckova H."/>
            <person name="Swords F."/>
            <person name="Hooper C."/>
            <person name="Holzer A.S."/>
            <person name="Bass D."/>
            <person name="Burki F."/>
        </authorList>
    </citation>
    <scope>NUCLEOTIDE SEQUENCE [LARGE SCALE GENOMIC DNA]</scope>
    <source>
        <strain evidence="1">20-A016</strain>
    </source>
</reference>
<comment type="caution">
    <text evidence="1">The sequence shown here is derived from an EMBL/GenBank/DDBJ whole genome shotgun (WGS) entry which is preliminary data.</text>
</comment>
<sequence>KDEPKKKAAPELPASFKELKELEPEIATAVEELLAQRLSDAQSLIDSKVNTYIAPVQEQVAQMHQTTHMSRITAAHPDANSIAGSDEFTAWIDKLPAWEKRSADSVIKGGTSDEVIELLDYYKEANDLRSKVSTNKTKNVKKKVDEELVKKVRDAQ</sequence>
<evidence type="ECO:0000313" key="1">
    <source>
        <dbReference type="EMBL" id="MES1923524.1"/>
    </source>
</evidence>
<name>A0ABV2AV32_9EUKA</name>
<evidence type="ECO:0000313" key="2">
    <source>
        <dbReference type="Proteomes" id="UP001439008"/>
    </source>
</evidence>
<accession>A0ABV2AV32</accession>
<protein>
    <submittedName>
        <fullName evidence="1">Uncharacterized protein</fullName>
    </submittedName>
</protein>
<gene>
    <name evidence="1" type="ORF">MHBO_005108</name>
</gene>
<feature type="non-terminal residue" evidence="1">
    <location>
        <position position="156"/>
    </location>
</feature>
<feature type="non-terminal residue" evidence="1">
    <location>
        <position position="1"/>
    </location>
</feature>
<proteinExistence type="predicted"/>
<dbReference type="EMBL" id="JBDODL010006645">
    <property type="protein sequence ID" value="MES1923524.1"/>
    <property type="molecule type" value="Genomic_DNA"/>
</dbReference>
<organism evidence="1 2">
    <name type="scientific">Bonamia ostreae</name>
    <dbReference type="NCBI Taxonomy" id="126728"/>
    <lineage>
        <taxon>Eukaryota</taxon>
        <taxon>Sar</taxon>
        <taxon>Rhizaria</taxon>
        <taxon>Endomyxa</taxon>
        <taxon>Ascetosporea</taxon>
        <taxon>Haplosporida</taxon>
        <taxon>Bonamia</taxon>
    </lineage>
</organism>
<dbReference type="Proteomes" id="UP001439008">
    <property type="component" value="Unassembled WGS sequence"/>
</dbReference>